<comment type="caution">
    <text evidence="4">The sequence shown here is derived from an EMBL/GenBank/DDBJ whole genome shotgun (WGS) entry which is preliminary data.</text>
</comment>
<dbReference type="PANTHER" id="PTHR46268">
    <property type="entry name" value="STRESS RESPONSE PROTEIN NHAX"/>
    <property type="match status" value="1"/>
</dbReference>
<dbReference type="CDD" id="cd00293">
    <property type="entry name" value="USP-like"/>
    <property type="match status" value="1"/>
</dbReference>
<dbReference type="AlphaFoldDB" id="A0A7W3TRA8"/>
<dbReference type="SUPFAM" id="SSF52402">
    <property type="entry name" value="Adenine nucleotide alpha hydrolases-like"/>
    <property type="match status" value="1"/>
</dbReference>
<comment type="subcellular location">
    <subcellularLocation>
        <location evidence="2">Cytoplasm</location>
    </subcellularLocation>
</comment>
<dbReference type="Proteomes" id="UP000518316">
    <property type="component" value="Unassembled WGS sequence"/>
</dbReference>
<dbReference type="PIRSF" id="PIRSF006276">
    <property type="entry name" value="UspA"/>
    <property type="match status" value="1"/>
</dbReference>
<dbReference type="GO" id="GO:0005737">
    <property type="term" value="C:cytoplasm"/>
    <property type="evidence" value="ECO:0007669"/>
    <property type="project" value="UniProtKB-SubCell"/>
</dbReference>
<dbReference type="Pfam" id="PF00582">
    <property type="entry name" value="Usp"/>
    <property type="match status" value="1"/>
</dbReference>
<evidence type="ECO:0000256" key="1">
    <source>
        <dbReference type="ARBA" id="ARBA00008791"/>
    </source>
</evidence>
<proteinExistence type="inferred from homology"/>
<evidence type="ECO:0000259" key="3">
    <source>
        <dbReference type="Pfam" id="PF00582"/>
    </source>
</evidence>
<accession>A0A7W3TRA8</accession>
<dbReference type="PANTHER" id="PTHR46268:SF6">
    <property type="entry name" value="UNIVERSAL STRESS PROTEIN UP12"/>
    <property type="match status" value="1"/>
</dbReference>
<dbReference type="PRINTS" id="PR01438">
    <property type="entry name" value="UNVRSLSTRESS"/>
</dbReference>
<dbReference type="InterPro" id="IPR006016">
    <property type="entry name" value="UspA"/>
</dbReference>
<name>A0A7W3TRA8_9LACO</name>
<comment type="similarity">
    <text evidence="1 2">Belongs to the universal stress protein A family.</text>
</comment>
<reference evidence="4 5" key="1">
    <citation type="submission" date="2020-07" db="EMBL/GenBank/DDBJ databases">
        <title>Description of Limosilactobacillus balticus sp. nov., Limosilactobacillus agrestis sp. nov., Limosilactobacillus albertensis sp. nov., Limosilactobacillus rudii sp. nov., Limosilactobacillus fastidiosus sp. nov., five novel Limosilactobacillus species isolated from the vertebrate gastrointestinal tract, and proposal of 6 subspecies of Limosilactobacillus reuteri adapted to the gastrointestinal tract of specific vertebrate hosts.</title>
        <authorList>
            <person name="Li F."/>
            <person name="Cheng C."/>
            <person name="Zheng J."/>
            <person name="Quevedo R.M."/>
            <person name="Li J."/>
            <person name="Roos S."/>
            <person name="Gaenzle M.G."/>
            <person name="Walter J."/>
        </authorList>
    </citation>
    <scope>NUCLEOTIDE SEQUENCE [LARGE SCALE GENOMIC DNA]</scope>
    <source>
        <strain evidence="4 5">RRLNB_1_1</strain>
    </source>
</reference>
<keyword evidence="2" id="KW-0963">Cytoplasm</keyword>
<dbReference type="InterPro" id="IPR006015">
    <property type="entry name" value="Universal_stress_UspA"/>
</dbReference>
<evidence type="ECO:0000313" key="4">
    <source>
        <dbReference type="EMBL" id="MBB1069472.1"/>
    </source>
</evidence>
<sequence>MTDNYQYKHILVAVDGSKVTSNVLESAIDSALRNQASLDILRIVQVTQLTDGYSNAALSNEETYNIVKMTKERLDDLKKQAVDAGVKDVNVHIRFGNPKRVIAHEFPADHNTDLIVLGATGVSGIERFVLGSVTHYVSRMAKCDVLVVRKNDHAAN</sequence>
<evidence type="ECO:0000256" key="2">
    <source>
        <dbReference type="PIRNR" id="PIRNR006276"/>
    </source>
</evidence>
<dbReference type="Gene3D" id="3.40.50.620">
    <property type="entry name" value="HUPs"/>
    <property type="match status" value="1"/>
</dbReference>
<dbReference type="EMBL" id="JACIVC010000054">
    <property type="protein sequence ID" value="MBB1069472.1"/>
    <property type="molecule type" value="Genomic_DNA"/>
</dbReference>
<dbReference type="RefSeq" id="WP_153709142.1">
    <property type="nucleotide sequence ID" value="NZ_JACIVC010000054.1"/>
</dbReference>
<feature type="domain" description="UspA" evidence="3">
    <location>
        <begin position="7"/>
        <end position="149"/>
    </location>
</feature>
<dbReference type="InterPro" id="IPR014729">
    <property type="entry name" value="Rossmann-like_a/b/a_fold"/>
</dbReference>
<evidence type="ECO:0000313" key="5">
    <source>
        <dbReference type="Proteomes" id="UP000518316"/>
    </source>
</evidence>
<protein>
    <recommendedName>
        <fullName evidence="2">Universal stress protein</fullName>
    </recommendedName>
</protein>
<keyword evidence="5" id="KW-1185">Reference proteome</keyword>
<organism evidence="4 5">
    <name type="scientific">Limosilactobacillus albertensis</name>
    <dbReference type="NCBI Taxonomy" id="2759752"/>
    <lineage>
        <taxon>Bacteria</taxon>
        <taxon>Bacillati</taxon>
        <taxon>Bacillota</taxon>
        <taxon>Bacilli</taxon>
        <taxon>Lactobacillales</taxon>
        <taxon>Lactobacillaceae</taxon>
        <taxon>Limosilactobacillus</taxon>
    </lineage>
</organism>
<gene>
    <name evidence="4" type="ORF">H5S40_04795</name>
</gene>